<reference evidence="1" key="1">
    <citation type="submission" date="2015-04" db="UniProtKB">
        <authorList>
            <consortium name="EnsemblPlants"/>
        </authorList>
    </citation>
    <scope>IDENTIFICATION</scope>
</reference>
<reference evidence="1" key="2">
    <citation type="submission" date="2018-05" db="EMBL/GenBank/DDBJ databases">
        <title>OpunRS2 (Oryza punctata Reference Sequence Version 2).</title>
        <authorList>
            <person name="Zhang J."/>
            <person name="Kudrna D."/>
            <person name="Lee S."/>
            <person name="Talag J."/>
            <person name="Welchert J."/>
            <person name="Wing R.A."/>
        </authorList>
    </citation>
    <scope>NUCLEOTIDE SEQUENCE [LARGE SCALE GENOMIC DNA]</scope>
</reference>
<sequence>MEDKEEDDFLSSGRGSSEKLSRRCGLASANAGARVPAIPREFFRWMCLEREEFGRGARVLVSSAAMEREGWACQGLCFLSRKSNGRGDLVGARRFGQNGFVYL</sequence>
<name>A0A0E0MHD5_ORYPU</name>
<accession>A0A0E0MHD5</accession>
<dbReference type="AlphaFoldDB" id="A0A0E0MHD5"/>
<dbReference type="Gramene" id="OPUNC11G16920.1">
    <property type="protein sequence ID" value="OPUNC11G16920.1"/>
    <property type="gene ID" value="OPUNC11G16920"/>
</dbReference>
<dbReference type="HOGENOM" id="CLU_2268148_0_0_1"/>
<dbReference type="Proteomes" id="UP000026962">
    <property type="component" value="Chromosome 11"/>
</dbReference>
<organism evidence="1">
    <name type="scientific">Oryza punctata</name>
    <name type="common">Red rice</name>
    <dbReference type="NCBI Taxonomy" id="4537"/>
    <lineage>
        <taxon>Eukaryota</taxon>
        <taxon>Viridiplantae</taxon>
        <taxon>Streptophyta</taxon>
        <taxon>Embryophyta</taxon>
        <taxon>Tracheophyta</taxon>
        <taxon>Spermatophyta</taxon>
        <taxon>Magnoliopsida</taxon>
        <taxon>Liliopsida</taxon>
        <taxon>Poales</taxon>
        <taxon>Poaceae</taxon>
        <taxon>BOP clade</taxon>
        <taxon>Oryzoideae</taxon>
        <taxon>Oryzeae</taxon>
        <taxon>Oryzinae</taxon>
        <taxon>Oryza</taxon>
    </lineage>
</organism>
<dbReference type="EnsemblPlants" id="OPUNC11G16920.1">
    <property type="protein sequence ID" value="OPUNC11G16920.1"/>
    <property type="gene ID" value="OPUNC11G16920"/>
</dbReference>
<proteinExistence type="predicted"/>
<keyword evidence="2" id="KW-1185">Reference proteome</keyword>
<evidence type="ECO:0000313" key="2">
    <source>
        <dbReference type="Proteomes" id="UP000026962"/>
    </source>
</evidence>
<evidence type="ECO:0000313" key="1">
    <source>
        <dbReference type="EnsemblPlants" id="OPUNC11G16920.1"/>
    </source>
</evidence>
<protein>
    <submittedName>
        <fullName evidence="1">Uncharacterized protein</fullName>
    </submittedName>
</protein>